<gene>
    <name evidence="2" type="ORF">PXEA_LOCUS16235</name>
</gene>
<reference evidence="2" key="1">
    <citation type="submission" date="2018-11" db="EMBL/GenBank/DDBJ databases">
        <authorList>
            <consortium name="Pathogen Informatics"/>
        </authorList>
    </citation>
    <scope>NUCLEOTIDE SEQUENCE</scope>
</reference>
<proteinExistence type="predicted"/>
<dbReference type="AlphaFoldDB" id="A0A3S5CNA0"/>
<name>A0A3S5CNA0_9PLAT</name>
<protein>
    <submittedName>
        <fullName evidence="2">Uncharacterized protein</fullName>
    </submittedName>
</protein>
<dbReference type="EMBL" id="CAAALY010058415">
    <property type="protein sequence ID" value="VEL22795.1"/>
    <property type="molecule type" value="Genomic_DNA"/>
</dbReference>
<organism evidence="2 3">
    <name type="scientific">Protopolystoma xenopodis</name>
    <dbReference type="NCBI Taxonomy" id="117903"/>
    <lineage>
        <taxon>Eukaryota</taxon>
        <taxon>Metazoa</taxon>
        <taxon>Spiralia</taxon>
        <taxon>Lophotrochozoa</taxon>
        <taxon>Platyhelminthes</taxon>
        <taxon>Monogenea</taxon>
        <taxon>Polyopisthocotylea</taxon>
        <taxon>Polystomatidea</taxon>
        <taxon>Polystomatidae</taxon>
        <taxon>Protopolystoma</taxon>
    </lineage>
</organism>
<evidence type="ECO:0000256" key="1">
    <source>
        <dbReference type="SAM" id="MobiDB-lite"/>
    </source>
</evidence>
<evidence type="ECO:0000313" key="3">
    <source>
        <dbReference type="Proteomes" id="UP000784294"/>
    </source>
</evidence>
<accession>A0A3S5CNA0</accession>
<feature type="compositionally biased region" description="Basic and acidic residues" evidence="1">
    <location>
        <begin position="30"/>
        <end position="42"/>
    </location>
</feature>
<sequence>MTSLGRQTKQLVHLPDLEAVSLRLRLAGRRDAGPDESSRPGRDNCCLGSVSIHGHHRQAGLAPIRQSRPARPSRLPLLVEKFAEISFRLTTRMERVDKLALDRR</sequence>
<dbReference type="Proteomes" id="UP000784294">
    <property type="component" value="Unassembled WGS sequence"/>
</dbReference>
<keyword evidence="3" id="KW-1185">Reference proteome</keyword>
<evidence type="ECO:0000313" key="2">
    <source>
        <dbReference type="EMBL" id="VEL22795.1"/>
    </source>
</evidence>
<feature type="region of interest" description="Disordered" evidence="1">
    <location>
        <begin position="30"/>
        <end position="50"/>
    </location>
</feature>
<comment type="caution">
    <text evidence="2">The sequence shown here is derived from an EMBL/GenBank/DDBJ whole genome shotgun (WGS) entry which is preliminary data.</text>
</comment>